<dbReference type="EMBL" id="JADLRE010000037">
    <property type="protein sequence ID" value="MBF6229428.1"/>
    <property type="molecule type" value="Genomic_DNA"/>
</dbReference>
<dbReference type="Proteomes" id="UP000807309">
    <property type="component" value="Unassembled WGS sequence"/>
</dbReference>
<comment type="caution">
    <text evidence="2">The sequence shown here is derived from an EMBL/GenBank/DDBJ whole genome shotgun (WGS) entry which is preliminary data.</text>
</comment>
<organism evidence="2 3">
    <name type="scientific">Nocardia abscessus</name>
    <dbReference type="NCBI Taxonomy" id="120957"/>
    <lineage>
        <taxon>Bacteria</taxon>
        <taxon>Bacillati</taxon>
        <taxon>Actinomycetota</taxon>
        <taxon>Actinomycetes</taxon>
        <taxon>Mycobacteriales</taxon>
        <taxon>Nocardiaceae</taxon>
        <taxon>Nocardia</taxon>
    </lineage>
</organism>
<proteinExistence type="predicted"/>
<reference evidence="2 3" key="1">
    <citation type="submission" date="2020-10" db="EMBL/GenBank/DDBJ databases">
        <title>Identification of Nocardia species via Next-generation sequencing and recognition of intraspecies genetic diversity.</title>
        <authorList>
            <person name="Li P."/>
            <person name="Li P."/>
            <person name="Lu B."/>
        </authorList>
    </citation>
    <scope>NUCLEOTIDE SEQUENCE [LARGE SCALE GENOMIC DNA]</scope>
    <source>
        <strain evidence="2 3">N-11</strain>
    </source>
</reference>
<dbReference type="InterPro" id="IPR008497">
    <property type="entry name" value="DUF779"/>
</dbReference>
<dbReference type="RefSeq" id="WP_195036269.1">
    <property type="nucleotide sequence ID" value="NZ_JADLRE010000037.1"/>
</dbReference>
<protein>
    <submittedName>
        <fullName evidence="2">DUF779 domain-containing protein</fullName>
    </submittedName>
</protein>
<accession>A0ABS0CIS2</accession>
<feature type="compositionally biased region" description="Basic and acidic residues" evidence="1">
    <location>
        <begin position="10"/>
        <end position="20"/>
    </location>
</feature>
<evidence type="ECO:0000256" key="1">
    <source>
        <dbReference type="SAM" id="MobiDB-lite"/>
    </source>
</evidence>
<evidence type="ECO:0000313" key="2">
    <source>
        <dbReference type="EMBL" id="MBF6229428.1"/>
    </source>
</evidence>
<evidence type="ECO:0000313" key="3">
    <source>
        <dbReference type="Proteomes" id="UP000807309"/>
    </source>
</evidence>
<sequence>MSYTRPGAGPRDRRLPDALRPRRPRRPGNAVGAHRTHRVDITDRARAVLRRVIDQHGAVLLHESGGHRDGGRPRWLPIRESRIDGEDVLLGNLPWHTELWISGEQYEHWKHTHLTVDVADEPGGWAADALENMRFVLRSRLLTDDEAAAMAAGGPPRTGADRLA</sequence>
<feature type="region of interest" description="Disordered" evidence="1">
    <location>
        <begin position="1"/>
        <end position="35"/>
    </location>
</feature>
<keyword evidence="3" id="KW-1185">Reference proteome</keyword>
<gene>
    <name evidence="2" type="ORF">IU470_30600</name>
</gene>
<dbReference type="Pfam" id="PF05610">
    <property type="entry name" value="DUF779"/>
    <property type="match status" value="1"/>
</dbReference>
<name>A0ABS0CIS2_9NOCA</name>